<evidence type="ECO:0000313" key="1">
    <source>
        <dbReference type="EMBL" id="KNY29432.1"/>
    </source>
</evidence>
<organism evidence="1 2">
    <name type="scientific">Pseudobacteroides cellulosolvens ATCC 35603 = DSM 2933</name>
    <dbReference type="NCBI Taxonomy" id="398512"/>
    <lineage>
        <taxon>Bacteria</taxon>
        <taxon>Bacillati</taxon>
        <taxon>Bacillota</taxon>
        <taxon>Clostridia</taxon>
        <taxon>Eubacteriales</taxon>
        <taxon>Oscillospiraceae</taxon>
        <taxon>Pseudobacteroides</taxon>
    </lineage>
</organism>
<dbReference type="OrthoDB" id="1912587at2"/>
<evidence type="ECO:0008006" key="3">
    <source>
        <dbReference type="Google" id="ProtNLM"/>
    </source>
</evidence>
<dbReference type="Proteomes" id="UP000036923">
    <property type="component" value="Unassembled WGS sequence"/>
</dbReference>
<accession>A0A0L6JVH0</accession>
<name>A0A0L6JVH0_9FIRM</name>
<dbReference type="AlphaFoldDB" id="A0A0L6JVH0"/>
<comment type="caution">
    <text evidence="1">The sequence shown here is derived from an EMBL/GenBank/DDBJ whole genome shotgun (WGS) entry which is preliminary data.</text>
</comment>
<protein>
    <recommendedName>
        <fullName evidence="3">Antibiotic biosynthesis monooxygenase</fullName>
    </recommendedName>
</protein>
<dbReference type="eggNOG" id="ENOG5034B0M">
    <property type="taxonomic scope" value="Bacteria"/>
</dbReference>
<reference evidence="2" key="1">
    <citation type="submission" date="2015-07" db="EMBL/GenBank/DDBJ databases">
        <title>Near-Complete Genome Sequence of the Cellulolytic Bacterium Bacteroides (Pseudobacteroides) cellulosolvens ATCC 35603.</title>
        <authorList>
            <person name="Dassa B."/>
            <person name="Utturkar S.M."/>
            <person name="Klingeman D.M."/>
            <person name="Hurt R.A."/>
            <person name="Keller M."/>
            <person name="Xu J."/>
            <person name="Reddy Y.H.K."/>
            <person name="Borovok I."/>
            <person name="Grinberg I.R."/>
            <person name="Lamed R."/>
            <person name="Zhivin O."/>
            <person name="Bayer E.A."/>
            <person name="Brown S.D."/>
        </authorList>
    </citation>
    <scope>NUCLEOTIDE SEQUENCE [LARGE SCALE GENOMIC DNA]</scope>
    <source>
        <strain evidence="2">DSM 2933</strain>
    </source>
</reference>
<sequence length="113" mass="13225">MSCNAPLYNVNEINVQPGLENSYAKFSHKLNEYLKAKYGEYYIGLELYKNKKKSTKFFVVASYKDKRGIENAAEVIGDDIRRIYDKVWGDKVKRTSIFAFVDYTRLIPPQKNR</sequence>
<gene>
    <name evidence="1" type="ORF">Bccel_4706</name>
</gene>
<evidence type="ECO:0000313" key="2">
    <source>
        <dbReference type="Proteomes" id="UP000036923"/>
    </source>
</evidence>
<dbReference type="RefSeq" id="WP_036935571.1">
    <property type="nucleotide sequence ID" value="NZ_JQKC01000001.1"/>
</dbReference>
<dbReference type="EMBL" id="LGTC01000001">
    <property type="protein sequence ID" value="KNY29432.1"/>
    <property type="molecule type" value="Genomic_DNA"/>
</dbReference>
<keyword evidence="2" id="KW-1185">Reference proteome</keyword>
<proteinExistence type="predicted"/>